<dbReference type="Pfam" id="PF14257">
    <property type="entry name" value="DUF4349"/>
    <property type="match status" value="1"/>
</dbReference>
<dbReference type="PROSITE" id="PS51257">
    <property type="entry name" value="PROKAR_LIPOPROTEIN"/>
    <property type="match status" value="1"/>
</dbReference>
<protein>
    <submittedName>
        <fullName evidence="5">DUF4349 domain-containing protein</fullName>
    </submittedName>
</protein>
<feature type="signal peptide" evidence="3">
    <location>
        <begin position="1"/>
        <end position="26"/>
    </location>
</feature>
<dbReference type="AlphaFoldDB" id="A0A9X1X9U4"/>
<keyword evidence="2" id="KW-0472">Membrane</keyword>
<dbReference type="RefSeq" id="WP_248252228.1">
    <property type="nucleotide sequence ID" value="NZ_JAIWJX010000002.1"/>
</dbReference>
<reference evidence="5" key="1">
    <citation type="submission" date="2021-09" db="EMBL/GenBank/DDBJ databases">
        <title>Genome analysis of Fictibacillus sp. KIGAM418 isolated from marine sediment.</title>
        <authorList>
            <person name="Seo M.-J."/>
            <person name="Cho E.-S."/>
            <person name="Hwang C.Y."/>
        </authorList>
    </citation>
    <scope>NUCLEOTIDE SEQUENCE</scope>
    <source>
        <strain evidence="5">KIGAM418</strain>
    </source>
</reference>
<feature type="compositionally biased region" description="Basic and acidic residues" evidence="1">
    <location>
        <begin position="44"/>
        <end position="59"/>
    </location>
</feature>
<accession>A0A9X1X9U4</accession>
<evidence type="ECO:0000256" key="3">
    <source>
        <dbReference type="SAM" id="SignalP"/>
    </source>
</evidence>
<feature type="transmembrane region" description="Helical" evidence="2">
    <location>
        <begin position="249"/>
        <end position="276"/>
    </location>
</feature>
<comment type="caution">
    <text evidence="5">The sequence shown here is derived from an EMBL/GenBank/DDBJ whole genome shotgun (WGS) entry which is preliminary data.</text>
</comment>
<keyword evidence="2" id="KW-1133">Transmembrane helix</keyword>
<gene>
    <name evidence="5" type="ORF">LCY76_08225</name>
</gene>
<evidence type="ECO:0000256" key="2">
    <source>
        <dbReference type="SAM" id="Phobius"/>
    </source>
</evidence>
<keyword evidence="3" id="KW-0732">Signal</keyword>
<evidence type="ECO:0000313" key="6">
    <source>
        <dbReference type="Proteomes" id="UP001139011"/>
    </source>
</evidence>
<dbReference type="InterPro" id="IPR025645">
    <property type="entry name" value="DUF4349"/>
</dbReference>
<keyword evidence="2" id="KW-0812">Transmembrane</keyword>
<evidence type="ECO:0000259" key="4">
    <source>
        <dbReference type="Pfam" id="PF14257"/>
    </source>
</evidence>
<feature type="region of interest" description="Disordered" evidence="1">
    <location>
        <begin position="28"/>
        <end position="59"/>
    </location>
</feature>
<proteinExistence type="predicted"/>
<evidence type="ECO:0000256" key="1">
    <source>
        <dbReference type="SAM" id="MobiDB-lite"/>
    </source>
</evidence>
<name>A0A9X1X9U4_9BACL</name>
<organism evidence="5 6">
    <name type="scientific">Fictibacillus marinisediminis</name>
    <dbReference type="NCBI Taxonomy" id="2878389"/>
    <lineage>
        <taxon>Bacteria</taxon>
        <taxon>Bacillati</taxon>
        <taxon>Bacillota</taxon>
        <taxon>Bacilli</taxon>
        <taxon>Bacillales</taxon>
        <taxon>Fictibacillaceae</taxon>
        <taxon>Fictibacillus</taxon>
    </lineage>
</organism>
<keyword evidence="6" id="KW-1185">Reference proteome</keyword>
<dbReference type="Proteomes" id="UP001139011">
    <property type="component" value="Unassembled WGS sequence"/>
</dbReference>
<dbReference type="EMBL" id="JAIWJX010000002">
    <property type="protein sequence ID" value="MCK6256578.1"/>
    <property type="molecule type" value="Genomic_DNA"/>
</dbReference>
<evidence type="ECO:0000313" key="5">
    <source>
        <dbReference type="EMBL" id="MCK6256578.1"/>
    </source>
</evidence>
<feature type="domain" description="DUF4349" evidence="4">
    <location>
        <begin position="61"/>
        <end position="273"/>
    </location>
</feature>
<sequence length="288" mass="32564">MIKKRNQQFMAVWVMIVLVLASCSSKDENMASKSSEGGGSSTSMKRESAKEDKQPAADQGRKMIYTSEIMISVQNVKKVRSEVEQLTKQMGGYIVESESLSEEEGQNGGYLKIRIPKKDFLVFTKKAGELSSGSPHEIINGRDVTEEYTDLEARLKAKRIVRNRLESFMKNANKTEDLLAISKELSGVQEQIEKIQGRINYLENQSDFSTVTVHFEVKNIGMKNNEELNTWGKSKTLFKETWNGLVHTISYLIIALIGLSPVIILFMAIGGAWLYLRRIKRSKKETKP</sequence>
<feature type="chain" id="PRO_5040955505" evidence="3">
    <location>
        <begin position="27"/>
        <end position="288"/>
    </location>
</feature>